<evidence type="ECO:0000313" key="1">
    <source>
        <dbReference type="EMBL" id="MBC9205439.1"/>
    </source>
</evidence>
<sequence length="137" mass="14731">MDLTRFLRLLESHGADLRRWPADDAAAARALLAQSAEARTYLQRAAGVEDALRASRSLPDAAALERMRAHVARHVARAPLPVRPGLLHWLRPLLPMGGGALAALAACGLWLMLASPVPLDDAGFNAPRQLAMIESTD</sequence>
<accession>A0ABR7RFU6</accession>
<organism evidence="1 2">
    <name type="scientific">Teichococcus aerophilus</name>
    <dbReference type="NCBI Taxonomy" id="1224513"/>
    <lineage>
        <taxon>Bacteria</taxon>
        <taxon>Pseudomonadati</taxon>
        <taxon>Pseudomonadota</taxon>
        <taxon>Alphaproteobacteria</taxon>
        <taxon>Acetobacterales</taxon>
        <taxon>Roseomonadaceae</taxon>
        <taxon>Roseomonas</taxon>
    </lineage>
</organism>
<comment type="caution">
    <text evidence="1">The sequence shown here is derived from an EMBL/GenBank/DDBJ whole genome shotgun (WGS) entry which is preliminary data.</text>
</comment>
<dbReference type="RefSeq" id="WP_187782624.1">
    <property type="nucleotide sequence ID" value="NZ_JACTVA010000002.1"/>
</dbReference>
<reference evidence="1 2" key="1">
    <citation type="journal article" date="2013" name="Int. J. Syst. Evol. Microbiol.">
        <title>Roseomonas aerophila sp. nov., isolated from air.</title>
        <authorList>
            <person name="Kim S.J."/>
            <person name="Weon H.Y."/>
            <person name="Ahn J.H."/>
            <person name="Hong S.B."/>
            <person name="Seok S.J."/>
            <person name="Whang K.S."/>
            <person name="Kwon S.W."/>
        </authorList>
    </citation>
    <scope>NUCLEOTIDE SEQUENCE [LARGE SCALE GENOMIC DNA]</scope>
    <source>
        <strain evidence="1 2">NBRC 108923</strain>
    </source>
</reference>
<dbReference type="EMBL" id="JACTVA010000002">
    <property type="protein sequence ID" value="MBC9205439.1"/>
    <property type="molecule type" value="Genomic_DNA"/>
</dbReference>
<evidence type="ECO:0000313" key="2">
    <source>
        <dbReference type="Proteomes" id="UP000626026"/>
    </source>
</evidence>
<name>A0ABR7RFU6_9PROT</name>
<gene>
    <name evidence="1" type="ORF">IBL26_01220</name>
</gene>
<keyword evidence="2" id="KW-1185">Reference proteome</keyword>
<protein>
    <submittedName>
        <fullName evidence="1">Uncharacterized protein</fullName>
    </submittedName>
</protein>
<proteinExistence type="predicted"/>
<dbReference type="Proteomes" id="UP000626026">
    <property type="component" value="Unassembled WGS sequence"/>
</dbReference>